<accession>I3ZC88</accession>
<evidence type="ECO:0000313" key="4">
    <source>
        <dbReference type="Proteomes" id="UP000006056"/>
    </source>
</evidence>
<dbReference type="STRING" id="926566.Terro_0515"/>
<feature type="compositionally biased region" description="Basic residues" evidence="1">
    <location>
        <begin position="1"/>
        <end position="10"/>
    </location>
</feature>
<feature type="region of interest" description="Disordered" evidence="1">
    <location>
        <begin position="165"/>
        <end position="407"/>
    </location>
</feature>
<keyword evidence="2" id="KW-1133">Transmembrane helix</keyword>
<feature type="region of interest" description="Disordered" evidence="1">
    <location>
        <begin position="479"/>
        <end position="510"/>
    </location>
</feature>
<keyword evidence="2" id="KW-0812">Transmembrane</keyword>
<keyword evidence="4" id="KW-1185">Reference proteome</keyword>
<name>I3ZC88_TERRK</name>
<reference evidence="3 4" key="1">
    <citation type="submission" date="2012-06" db="EMBL/GenBank/DDBJ databases">
        <title>Complete genome of Terriglobus roseus DSM 18391.</title>
        <authorList>
            <consortium name="US DOE Joint Genome Institute (JGI-PGF)"/>
            <person name="Lucas S."/>
            <person name="Copeland A."/>
            <person name="Lapidus A."/>
            <person name="Glavina del Rio T."/>
            <person name="Dalin E."/>
            <person name="Tice H."/>
            <person name="Bruce D."/>
            <person name="Goodwin L."/>
            <person name="Pitluck S."/>
            <person name="Peters L."/>
            <person name="Mikhailova N."/>
            <person name="Munk A.C.C."/>
            <person name="Kyrpides N."/>
            <person name="Mavromatis K."/>
            <person name="Ivanova N."/>
            <person name="Brettin T."/>
            <person name="Detter J.C."/>
            <person name="Han C."/>
            <person name="Larimer F."/>
            <person name="Land M."/>
            <person name="Hauser L."/>
            <person name="Markowitz V."/>
            <person name="Cheng J.-F."/>
            <person name="Hugenholtz P."/>
            <person name="Woyke T."/>
            <person name="Wu D."/>
            <person name="Brambilla E."/>
            <person name="Klenk H.-P."/>
            <person name="Eisen J.A."/>
        </authorList>
    </citation>
    <scope>NUCLEOTIDE SEQUENCE [LARGE SCALE GENOMIC DNA]</scope>
    <source>
        <strain evidence="4">DSM 18391 / NRRL B-41598 / KBS 63</strain>
    </source>
</reference>
<keyword evidence="2" id="KW-0472">Membrane</keyword>
<dbReference type="EMBL" id="CP003379">
    <property type="protein sequence ID" value="AFL86856.1"/>
    <property type="molecule type" value="Genomic_DNA"/>
</dbReference>
<feature type="compositionally biased region" description="Basic and acidic residues" evidence="1">
    <location>
        <begin position="234"/>
        <end position="261"/>
    </location>
</feature>
<evidence type="ECO:0000313" key="3">
    <source>
        <dbReference type="EMBL" id="AFL86856.1"/>
    </source>
</evidence>
<dbReference type="HOGENOM" id="CLU_028737_0_0_0"/>
<feature type="region of interest" description="Disordered" evidence="1">
    <location>
        <begin position="1"/>
        <end position="21"/>
    </location>
</feature>
<feature type="transmembrane region" description="Helical" evidence="2">
    <location>
        <begin position="32"/>
        <end position="51"/>
    </location>
</feature>
<dbReference type="AlphaFoldDB" id="I3ZC88"/>
<sequence length="640" mass="67959">MTNPNKHHRCAFQPESPSNTLMTHDRSSLRRLMLRAVPLAVAAVAALPLAFSQMHKVATPDQVTRAVGVYEYIGDPLHPKAARLIPVSLFIGGHFEDAGIYLARPVPFAIQSGLRYELQKGGVQQNFLDVVAARNFSGSSVAATVPFDDGWFAYGHVVPPTVARTPKLKPNCNPSTARVVQETDNSKKDDSKPKFGKKPAEPAEETKAPEAKSDSGPRFGRRSAPDPCQEDDPTEHITLADDSPKDKNTPDPERPTLHRSPETTANNTGSTAKPDKKAPKPPPATVTANSGPADDLDRPKIRHRTTDEDDPNSLPPDPLEYVSRSKTAKGKDDVAVTAAHEPAAKADGSAVTNTTVDDGGTISAGTTMSGGPVLRRGRVSAPPPEPATAKSTTTLPKPAAKGGMPDVTAASAIPAPLDSLVAVSDAKERVAHDFHYNFANNTERATIVNTLEEMARAVLANPALATDAPSGAVSVPNSAATSAANTAPTRTAATRTVTTRATARSGVAARSHAVVPPTPAAAPGFADEEVSAFQLYFSAPITYTFTARMPSSGSTPERYVTIVAQTDAEGRLQPAMRSVTDAAHLDRTPRYRLIDVVDADASNRASLLMELRMQNTRQFALYRLLGNKPDQVFVSGTTLL</sequence>
<organism evidence="3 4">
    <name type="scientific">Terriglobus roseus (strain DSM 18391 / NRRL B-41598 / KBS 63)</name>
    <dbReference type="NCBI Taxonomy" id="926566"/>
    <lineage>
        <taxon>Bacteria</taxon>
        <taxon>Pseudomonadati</taxon>
        <taxon>Acidobacteriota</taxon>
        <taxon>Terriglobia</taxon>
        <taxon>Terriglobales</taxon>
        <taxon>Acidobacteriaceae</taxon>
        <taxon>Terriglobus</taxon>
    </lineage>
</organism>
<dbReference type="KEGG" id="trs:Terro_0515"/>
<feature type="compositionally biased region" description="Basic and acidic residues" evidence="1">
    <location>
        <begin position="184"/>
        <end position="215"/>
    </location>
</feature>
<proteinExistence type="predicted"/>
<gene>
    <name evidence="3" type="ordered locus">Terro_0515</name>
</gene>
<dbReference type="Proteomes" id="UP000006056">
    <property type="component" value="Chromosome"/>
</dbReference>
<evidence type="ECO:0000256" key="2">
    <source>
        <dbReference type="SAM" id="Phobius"/>
    </source>
</evidence>
<dbReference type="eggNOG" id="ENOG502Z9FV">
    <property type="taxonomic scope" value="Bacteria"/>
</dbReference>
<evidence type="ECO:0000256" key="1">
    <source>
        <dbReference type="SAM" id="MobiDB-lite"/>
    </source>
</evidence>
<protein>
    <submittedName>
        <fullName evidence="3">Uncharacterized protein</fullName>
    </submittedName>
</protein>